<feature type="region of interest" description="Disordered" evidence="7">
    <location>
        <begin position="175"/>
        <end position="241"/>
    </location>
</feature>
<evidence type="ECO:0000256" key="5">
    <source>
        <dbReference type="ARBA" id="ARBA00023034"/>
    </source>
</evidence>
<dbReference type="InterPro" id="IPR029044">
    <property type="entry name" value="Nucleotide-diphossugar_trans"/>
</dbReference>
<comment type="caution">
    <text evidence="10">The sequence shown here is derived from an EMBL/GenBank/DDBJ whole genome shotgun (WGS) entry which is preliminary data.</text>
</comment>
<evidence type="ECO:0000259" key="9">
    <source>
        <dbReference type="Pfam" id="PF15927"/>
    </source>
</evidence>
<sequence>MAPKEKKKKKTKAEIEEEQRKLEEEARLAEEERLRLEALEAAKRAAEEKARQKRAEAHLAAQAARLQTEREGLEPWMQQQQGQLSQAKKQKREQAEWRRFLSCSPLPSPHDARQMQAHLSGWSPVIAAASGRAELERGCQADLSLLEECQRLQLAAQMTTDPAAAAQEKHFAAIVIPTTSRGSTPKSSTPKSGSGRTECEVESIGPRTGSAGRSQVPPGMTSSQAEGGGATGQQEIQQAGNGGGGCAWDIEGLGTRICLDERGLGHLAARRAVLRLTHVRHGQLAPCSRHLAACGGVWLLEAFARPSAAAPAGQWLVAPRPLSEESGSAPIRVDLSAGKGSQGSISMSLTLPLGIADVQTRAHAASWDATDACWDDTVPAGPMLQGPVLSFRASCLTGCYAQVQPSAGLLPYQGWTIRPVGGRGSRKIALDITTAVGVLGFEFQKDTVQLARTPFAALQECLGAAMSPEKLLQQLAFQGLQLLVPLAAATAAGLTCKERATERRACEDVAFVAAACLVAGSRWNQSVSPDACLFRMSEVVDWEGEGRTSSKHAARIFSKEKTEGPQAVQTILCRRGDGVLLSPARDCLPEMPRVPQPGSPEFPTSPYAQMHAHMLRLLSLDTTEGAIKQPFTVSEEAPASLHHQTLFVHFYDSIMDAPVHLCSIESASRLLRQGDVTVFAKDIDGFQRHWPIKLSRVNIHNIDLAEIFMNTPLWEWYANNRHTESSMVSQNLSNALRLATIWKHGGMYIDLDIIATSQLFFTAHGNLARQHAPENPKLDFNNAVLNFPRSHPFVWRLMEDFVNGFNGYIWGENGPALITRVYNGCMANRDPVCADLEVSAAWRHSPIPYADIPHVLQKNWMSTELWEKVQQISWATHWYHNQWKVTNTTCVMRNSVFEKIMTQTCPVIRETFGEQIFCDEDLSSTEER</sequence>
<accession>A0AAW1T5R0</accession>
<evidence type="ECO:0000256" key="7">
    <source>
        <dbReference type="SAM" id="MobiDB-lite"/>
    </source>
</evidence>
<dbReference type="InterPro" id="IPR007652">
    <property type="entry name" value="A1-4-GlycosylTfrase_dom"/>
</dbReference>
<evidence type="ECO:0000259" key="8">
    <source>
        <dbReference type="Pfam" id="PF04572"/>
    </source>
</evidence>
<dbReference type="Pfam" id="PF04488">
    <property type="entry name" value="Gly_transf_sug"/>
    <property type="match status" value="1"/>
</dbReference>
<dbReference type="PANTHER" id="PTHR12042:SF21">
    <property type="entry name" value="ALPHA1,4-GALACTOSYLTRANSFERASE 1-RELATED"/>
    <property type="match status" value="1"/>
</dbReference>
<evidence type="ECO:0000313" key="10">
    <source>
        <dbReference type="EMBL" id="KAK9864367.1"/>
    </source>
</evidence>
<keyword evidence="6" id="KW-0472">Membrane</keyword>
<evidence type="ECO:0000256" key="3">
    <source>
        <dbReference type="ARBA" id="ARBA00022676"/>
    </source>
</evidence>
<organism evidence="10 11">
    <name type="scientific">Apatococcus fuscideae</name>
    <dbReference type="NCBI Taxonomy" id="2026836"/>
    <lineage>
        <taxon>Eukaryota</taxon>
        <taxon>Viridiplantae</taxon>
        <taxon>Chlorophyta</taxon>
        <taxon>core chlorophytes</taxon>
        <taxon>Trebouxiophyceae</taxon>
        <taxon>Chlorellales</taxon>
        <taxon>Chlorellaceae</taxon>
        <taxon>Apatococcus</taxon>
    </lineage>
</organism>
<dbReference type="Proteomes" id="UP001485043">
    <property type="component" value="Unassembled WGS sequence"/>
</dbReference>
<evidence type="ECO:0000256" key="1">
    <source>
        <dbReference type="ARBA" id="ARBA00004323"/>
    </source>
</evidence>
<evidence type="ECO:0000256" key="6">
    <source>
        <dbReference type="ARBA" id="ARBA00023136"/>
    </source>
</evidence>
<feature type="compositionally biased region" description="Basic residues" evidence="7">
    <location>
        <begin position="1"/>
        <end position="11"/>
    </location>
</feature>
<dbReference type="GO" id="GO:0000139">
    <property type="term" value="C:Golgi membrane"/>
    <property type="evidence" value="ECO:0007669"/>
    <property type="project" value="UniProtKB-SubCell"/>
</dbReference>
<evidence type="ECO:0000313" key="11">
    <source>
        <dbReference type="Proteomes" id="UP001485043"/>
    </source>
</evidence>
<feature type="region of interest" description="Disordered" evidence="7">
    <location>
        <begin position="1"/>
        <end position="27"/>
    </location>
</feature>
<protein>
    <recommendedName>
        <fullName evidence="12">Alpha-1,4-N-acetylglucosaminyltransferase</fullName>
    </recommendedName>
</protein>
<feature type="compositionally biased region" description="Basic and acidic residues" evidence="7">
    <location>
        <begin position="12"/>
        <end position="27"/>
    </location>
</feature>
<dbReference type="AlphaFoldDB" id="A0AAW1T5R0"/>
<keyword evidence="3" id="KW-0328">Glycosyltransferase</keyword>
<dbReference type="GO" id="GO:0016758">
    <property type="term" value="F:hexosyltransferase activity"/>
    <property type="evidence" value="ECO:0007669"/>
    <property type="project" value="TreeGrafter"/>
</dbReference>
<dbReference type="InterPro" id="IPR031826">
    <property type="entry name" value="IC97/Casc1_N"/>
</dbReference>
<dbReference type="Pfam" id="PF04572">
    <property type="entry name" value="Gb3_synth"/>
    <property type="match status" value="1"/>
</dbReference>
<reference evidence="10 11" key="1">
    <citation type="journal article" date="2024" name="Nat. Commun.">
        <title>Phylogenomics reveals the evolutionary origins of lichenization in chlorophyte algae.</title>
        <authorList>
            <person name="Puginier C."/>
            <person name="Libourel C."/>
            <person name="Otte J."/>
            <person name="Skaloud P."/>
            <person name="Haon M."/>
            <person name="Grisel S."/>
            <person name="Petersen M."/>
            <person name="Berrin J.G."/>
            <person name="Delaux P.M."/>
            <person name="Dal Grande F."/>
            <person name="Keller J."/>
        </authorList>
    </citation>
    <scope>NUCLEOTIDE SEQUENCE [LARGE SCALE GENOMIC DNA]</scope>
    <source>
        <strain evidence="10 11">SAG 2523</strain>
    </source>
</reference>
<keyword evidence="5" id="KW-0333">Golgi apparatus</keyword>
<feature type="domain" description="Alpha 1,4-glycosyltransferase" evidence="8">
    <location>
        <begin position="787"/>
        <end position="909"/>
    </location>
</feature>
<dbReference type="Pfam" id="PF15927">
    <property type="entry name" value="Casc1_N"/>
    <property type="match status" value="1"/>
</dbReference>
<dbReference type="InterPro" id="IPR007577">
    <property type="entry name" value="GlycoTrfase_DXD_sugar-bd_CS"/>
</dbReference>
<keyword evidence="11" id="KW-1185">Reference proteome</keyword>
<feature type="compositionally biased region" description="Basic and acidic residues" evidence="7">
    <location>
        <begin position="43"/>
        <end position="57"/>
    </location>
</feature>
<evidence type="ECO:0000256" key="2">
    <source>
        <dbReference type="ARBA" id="ARBA00009003"/>
    </source>
</evidence>
<dbReference type="InterPro" id="IPR051981">
    <property type="entry name" value="Glycosyltransf_32"/>
</dbReference>
<evidence type="ECO:0000256" key="4">
    <source>
        <dbReference type="ARBA" id="ARBA00022679"/>
    </source>
</evidence>
<feature type="domain" description="IC97/Casc1 N-terminal" evidence="9">
    <location>
        <begin position="24"/>
        <end position="149"/>
    </location>
</feature>
<dbReference type="SUPFAM" id="SSF53448">
    <property type="entry name" value="Nucleotide-diphospho-sugar transferases"/>
    <property type="match status" value="1"/>
</dbReference>
<comment type="subcellular location">
    <subcellularLocation>
        <location evidence="1">Golgi apparatus membrane</location>
        <topology evidence="1">Single-pass type II membrane protein</topology>
    </subcellularLocation>
</comment>
<feature type="region of interest" description="Disordered" evidence="7">
    <location>
        <begin position="43"/>
        <end position="66"/>
    </location>
</feature>
<keyword evidence="4" id="KW-0808">Transferase</keyword>
<dbReference type="Gene3D" id="3.90.550.20">
    <property type="match status" value="1"/>
</dbReference>
<gene>
    <name evidence="10" type="ORF">WJX84_006544</name>
</gene>
<dbReference type="EMBL" id="JALJOV010000362">
    <property type="protein sequence ID" value="KAK9864367.1"/>
    <property type="molecule type" value="Genomic_DNA"/>
</dbReference>
<comment type="similarity">
    <text evidence="2">Belongs to the glycosyltransferase 32 family.</text>
</comment>
<name>A0AAW1T5R0_9CHLO</name>
<proteinExistence type="inferred from homology"/>
<dbReference type="GO" id="GO:0006688">
    <property type="term" value="P:glycosphingolipid biosynthetic process"/>
    <property type="evidence" value="ECO:0007669"/>
    <property type="project" value="TreeGrafter"/>
</dbReference>
<evidence type="ECO:0008006" key="12">
    <source>
        <dbReference type="Google" id="ProtNLM"/>
    </source>
</evidence>
<feature type="compositionally biased region" description="Low complexity" evidence="7">
    <location>
        <begin position="177"/>
        <end position="196"/>
    </location>
</feature>
<dbReference type="PANTHER" id="PTHR12042">
    <property type="entry name" value="LACTOSYLCERAMIDE 4-ALPHA-GALACTOSYLTRANSFERASE ALPHA- 1,4-GALACTOSYLTRANSFERASE"/>
    <property type="match status" value="1"/>
</dbReference>